<keyword evidence="7 9" id="KW-0539">Nucleus</keyword>
<keyword evidence="14" id="KW-1185">Reference proteome</keyword>
<keyword evidence="4" id="KW-0158">Chromosome</keyword>
<dbReference type="GO" id="GO:0019985">
    <property type="term" value="P:translesion synthesis"/>
    <property type="evidence" value="ECO:0007669"/>
    <property type="project" value="TreeGrafter"/>
</dbReference>
<keyword evidence="5 10" id="KW-0235">DNA replication</keyword>
<evidence type="ECO:0000256" key="10">
    <source>
        <dbReference type="RuleBase" id="RU003671"/>
    </source>
</evidence>
<evidence type="ECO:0000256" key="7">
    <source>
        <dbReference type="ARBA" id="ARBA00023242"/>
    </source>
</evidence>
<dbReference type="InterPro" id="IPR022649">
    <property type="entry name" value="Pr_cel_nuc_antig_C"/>
</dbReference>
<dbReference type="NCBIfam" id="TIGR00590">
    <property type="entry name" value="pcna"/>
    <property type="match status" value="1"/>
</dbReference>
<dbReference type="CDD" id="cd00577">
    <property type="entry name" value="PCNA"/>
    <property type="match status" value="1"/>
</dbReference>
<dbReference type="PROSITE" id="PS01251">
    <property type="entry name" value="PCNA_1"/>
    <property type="match status" value="1"/>
</dbReference>
<dbReference type="GO" id="GO:0003677">
    <property type="term" value="F:DNA binding"/>
    <property type="evidence" value="ECO:0007669"/>
    <property type="project" value="UniProtKB-KW"/>
</dbReference>
<evidence type="ECO:0000256" key="5">
    <source>
        <dbReference type="ARBA" id="ARBA00022705"/>
    </source>
</evidence>
<comment type="caution">
    <text evidence="13">The sequence shown here is derived from an EMBL/GenBank/DDBJ whole genome shotgun (WGS) entry which is preliminary data.</text>
</comment>
<comment type="function">
    <text evidence="9">This protein is an auxiliary protein of DNA polymerase delta and is involved in the control of eukaryotic DNA replication by increasing the polymerase's processivity during elongation of the leading strand.</text>
</comment>
<evidence type="ECO:0000259" key="12">
    <source>
        <dbReference type="Pfam" id="PF02747"/>
    </source>
</evidence>
<dbReference type="SUPFAM" id="SSF55979">
    <property type="entry name" value="DNA clamp"/>
    <property type="match status" value="2"/>
</dbReference>
<sequence>MFEARLGSTTLLKKIVDALREIVKQSILDCSDSGIQLQSMDNSHVSLVSLSLEKACFEKYRCDRNMSLGMDLNSLSKVLKCASGDDAVTISAPDKADKVQFSFESAGKERTAEYELRLLNLDQEHLGIPDTEYDCIVIMPATEFARICRDMNNFSESIVIACNKDCIKFSASGELGSVNIKIMQTSNGDVSVSVQEPITLSFAGRYLTTFTRATPLSDKVKIGMSADVPLLVEYVIEDYGYIRYYLAPKVDDPDA</sequence>
<evidence type="ECO:0000256" key="4">
    <source>
        <dbReference type="ARBA" id="ARBA00022454"/>
    </source>
</evidence>
<dbReference type="PANTHER" id="PTHR11352:SF0">
    <property type="entry name" value="PROLIFERATING CELL NUCLEAR ANTIGEN"/>
    <property type="match status" value="1"/>
</dbReference>
<dbReference type="PROSITE" id="PS00293">
    <property type="entry name" value="PCNA_2"/>
    <property type="match status" value="1"/>
</dbReference>
<name>A0AAD4K3G8_9MUSC</name>
<dbReference type="GO" id="GO:0005694">
    <property type="term" value="C:chromosome"/>
    <property type="evidence" value="ECO:0007669"/>
    <property type="project" value="UniProtKB-SubCell"/>
</dbReference>
<dbReference type="GO" id="GO:0043626">
    <property type="term" value="C:PCNA complex"/>
    <property type="evidence" value="ECO:0007669"/>
    <property type="project" value="TreeGrafter"/>
</dbReference>
<dbReference type="InterPro" id="IPR022648">
    <property type="entry name" value="Pr_cel_nuc_antig_N"/>
</dbReference>
<dbReference type="GO" id="GO:0042542">
    <property type="term" value="P:response to hydrogen peroxide"/>
    <property type="evidence" value="ECO:0007669"/>
    <property type="project" value="UniProtKB-ARBA"/>
</dbReference>
<dbReference type="EMBL" id="JAJJHW010001127">
    <property type="protein sequence ID" value="KAH8376819.1"/>
    <property type="molecule type" value="Genomic_DNA"/>
</dbReference>
<comment type="subcellular location">
    <subcellularLocation>
        <location evidence="2">Chromosome</location>
    </subcellularLocation>
    <subcellularLocation>
        <location evidence="1 9">Nucleus</location>
    </subcellularLocation>
</comment>
<evidence type="ECO:0000256" key="9">
    <source>
        <dbReference type="RuleBase" id="RU000641"/>
    </source>
</evidence>
<dbReference type="AlphaFoldDB" id="A0AAD4K3G8"/>
<dbReference type="GO" id="GO:0030337">
    <property type="term" value="F:DNA polymerase processivity factor activity"/>
    <property type="evidence" value="ECO:0007669"/>
    <property type="project" value="InterPro"/>
</dbReference>
<evidence type="ECO:0000256" key="2">
    <source>
        <dbReference type="ARBA" id="ARBA00004286"/>
    </source>
</evidence>
<dbReference type="FunFam" id="3.10.150.10:FF:000008">
    <property type="entry name" value="Proliferating cell nuclear antigen"/>
    <property type="match status" value="1"/>
</dbReference>
<proteinExistence type="inferred from homology"/>
<dbReference type="InterPro" id="IPR000730">
    <property type="entry name" value="Pr_cel_nuc_antig"/>
</dbReference>
<dbReference type="GO" id="GO:0072702">
    <property type="term" value="P:response to methyl methanesulfonate"/>
    <property type="evidence" value="ECO:0007669"/>
    <property type="project" value="UniProtKB-ARBA"/>
</dbReference>
<evidence type="ECO:0000256" key="6">
    <source>
        <dbReference type="ARBA" id="ARBA00023125"/>
    </source>
</evidence>
<dbReference type="PRINTS" id="PR00339">
    <property type="entry name" value="PCNACYCLIN"/>
</dbReference>
<dbReference type="GO" id="GO:0006275">
    <property type="term" value="P:regulation of DNA replication"/>
    <property type="evidence" value="ECO:0007669"/>
    <property type="project" value="InterPro"/>
</dbReference>
<accession>A0AAD4K3G8</accession>
<gene>
    <name evidence="13" type="ORF">KR093_001462</name>
</gene>
<dbReference type="GO" id="GO:0006272">
    <property type="term" value="P:leading strand elongation"/>
    <property type="evidence" value="ECO:0007669"/>
    <property type="project" value="TreeGrafter"/>
</dbReference>
<evidence type="ECO:0000313" key="14">
    <source>
        <dbReference type="Proteomes" id="UP001200034"/>
    </source>
</evidence>
<dbReference type="FunFam" id="3.70.10.10:FF:000001">
    <property type="entry name" value="Proliferating cell nuclear antigen"/>
    <property type="match status" value="1"/>
</dbReference>
<dbReference type="Gene3D" id="3.70.10.10">
    <property type="match status" value="1"/>
</dbReference>
<dbReference type="Proteomes" id="UP001200034">
    <property type="component" value="Unassembled WGS sequence"/>
</dbReference>
<feature type="domain" description="Proliferating cell nuclear antigen PCNA C-terminal" evidence="12">
    <location>
        <begin position="127"/>
        <end position="249"/>
    </location>
</feature>
<comment type="similarity">
    <text evidence="3 10">Belongs to the PCNA family.</text>
</comment>
<dbReference type="GO" id="GO:0006298">
    <property type="term" value="P:mismatch repair"/>
    <property type="evidence" value="ECO:0007669"/>
    <property type="project" value="TreeGrafter"/>
</dbReference>
<evidence type="ECO:0000256" key="8">
    <source>
        <dbReference type="ARBA" id="ARBA00062326"/>
    </source>
</evidence>
<evidence type="ECO:0000313" key="13">
    <source>
        <dbReference type="EMBL" id="KAH8376819.1"/>
    </source>
</evidence>
<organism evidence="13 14">
    <name type="scientific">Drosophila rubida</name>
    <dbReference type="NCBI Taxonomy" id="30044"/>
    <lineage>
        <taxon>Eukaryota</taxon>
        <taxon>Metazoa</taxon>
        <taxon>Ecdysozoa</taxon>
        <taxon>Arthropoda</taxon>
        <taxon>Hexapoda</taxon>
        <taxon>Insecta</taxon>
        <taxon>Pterygota</taxon>
        <taxon>Neoptera</taxon>
        <taxon>Endopterygota</taxon>
        <taxon>Diptera</taxon>
        <taxon>Brachycera</taxon>
        <taxon>Muscomorpha</taxon>
        <taxon>Ephydroidea</taxon>
        <taxon>Drosophilidae</taxon>
        <taxon>Drosophila</taxon>
    </lineage>
</organism>
<dbReference type="Pfam" id="PF02747">
    <property type="entry name" value="PCNA_C"/>
    <property type="match status" value="1"/>
</dbReference>
<keyword evidence="6 10" id="KW-0238">DNA-binding</keyword>
<feature type="domain" description="Proliferating cell nuclear antigen PCNA N-terminal" evidence="11">
    <location>
        <begin position="1"/>
        <end position="124"/>
    </location>
</feature>
<evidence type="ECO:0000259" key="11">
    <source>
        <dbReference type="Pfam" id="PF00705"/>
    </source>
</evidence>
<dbReference type="InterPro" id="IPR022659">
    <property type="entry name" value="Pr_cel_nuc_antig_CS"/>
</dbReference>
<evidence type="ECO:0000256" key="3">
    <source>
        <dbReference type="ARBA" id="ARBA00010462"/>
    </source>
</evidence>
<dbReference type="Pfam" id="PF00705">
    <property type="entry name" value="PCNA_N"/>
    <property type="match status" value="1"/>
</dbReference>
<comment type="subunit">
    <text evidence="8">Homotrimer. Forms a complex with activator 1 heteropentamer in the presence of ATP.</text>
</comment>
<dbReference type="PANTHER" id="PTHR11352">
    <property type="entry name" value="PROLIFERATING CELL NUCLEAR ANTIGEN"/>
    <property type="match status" value="1"/>
</dbReference>
<evidence type="ECO:0000256" key="1">
    <source>
        <dbReference type="ARBA" id="ARBA00004123"/>
    </source>
</evidence>
<protein>
    <recommendedName>
        <fullName evidence="9">DNA sliding clamp PCNA</fullName>
    </recommendedName>
</protein>
<dbReference type="HAMAP" id="MF_00317">
    <property type="entry name" value="DNApol_clamp_arch"/>
    <property type="match status" value="1"/>
</dbReference>
<dbReference type="InterPro" id="IPR046938">
    <property type="entry name" value="DNA_clamp_sf"/>
</dbReference>
<dbReference type="FunFam" id="3.10.150.10:FF:000006">
    <property type="entry name" value="Proliferating cell nuclear antigen"/>
    <property type="match status" value="1"/>
</dbReference>
<dbReference type="GO" id="GO:0003682">
    <property type="term" value="F:chromatin binding"/>
    <property type="evidence" value="ECO:0007669"/>
    <property type="project" value="UniProtKB-ARBA"/>
</dbReference>
<reference evidence="13" key="1">
    <citation type="journal article" date="2021" name="Mol. Ecol. Resour.">
        <title>Phylogenomic analyses of the genus Drosophila reveals genomic signals of climate adaptation.</title>
        <authorList>
            <person name="Li F."/>
            <person name="Rane R.V."/>
            <person name="Luria V."/>
            <person name="Xiong Z."/>
            <person name="Chen J."/>
            <person name="Li Z."/>
            <person name="Catullo R.A."/>
            <person name="Griffin P.C."/>
            <person name="Schiffer M."/>
            <person name="Pearce S."/>
            <person name="Lee S.F."/>
            <person name="McElroy K."/>
            <person name="Stocker A."/>
            <person name="Shirriffs J."/>
            <person name="Cockerell F."/>
            <person name="Coppin C."/>
            <person name="Sgro C.M."/>
            <person name="Karger A."/>
            <person name="Cain J.W."/>
            <person name="Weber J.A."/>
            <person name="Santpere G."/>
            <person name="Kirschner M.W."/>
            <person name="Hoffmann A.A."/>
            <person name="Oakeshott J.G."/>
            <person name="Zhang G."/>
        </authorList>
    </citation>
    <scope>NUCLEOTIDE SEQUENCE</scope>
    <source>
        <strain evidence="13">BGI-SZ-2011g</strain>
    </source>
</reference>